<sequence>MRKLILAASALALMSGAALATEVDGVVAKFNPAVRVITLTNGESFTIPRDVAIPPQLAPGKRVAIDQHDNGAKIESVMVGSAT</sequence>
<evidence type="ECO:0008006" key="4">
    <source>
        <dbReference type="Google" id="ProtNLM"/>
    </source>
</evidence>
<feature type="chain" id="PRO_5016639623" description="DUF1344 domain-containing protein" evidence="1">
    <location>
        <begin position="21"/>
        <end position="83"/>
    </location>
</feature>
<dbReference type="RefSeq" id="WP_165915941.1">
    <property type="nucleotide sequence ID" value="NZ_BAAAVY010000002.1"/>
</dbReference>
<accession>A0A380WN80</accession>
<dbReference type="AlphaFoldDB" id="A0A380WN80"/>
<organism evidence="2 3">
    <name type="scientific">Aminobacter aminovorans</name>
    <name type="common">Chelatobacter heintzii</name>
    <dbReference type="NCBI Taxonomy" id="83263"/>
    <lineage>
        <taxon>Bacteria</taxon>
        <taxon>Pseudomonadati</taxon>
        <taxon>Pseudomonadota</taxon>
        <taxon>Alphaproteobacteria</taxon>
        <taxon>Hyphomicrobiales</taxon>
        <taxon>Phyllobacteriaceae</taxon>
        <taxon>Aminobacter</taxon>
    </lineage>
</organism>
<proteinExistence type="predicted"/>
<reference evidence="2 3" key="1">
    <citation type="submission" date="2018-06" db="EMBL/GenBank/DDBJ databases">
        <authorList>
            <consortium name="Pathogen Informatics"/>
            <person name="Doyle S."/>
        </authorList>
    </citation>
    <scope>NUCLEOTIDE SEQUENCE [LARGE SCALE GENOMIC DNA]</scope>
    <source>
        <strain evidence="2 3">NCTC10684</strain>
    </source>
</reference>
<protein>
    <recommendedName>
        <fullName evidence="4">DUF1344 domain-containing protein</fullName>
    </recommendedName>
</protein>
<dbReference type="Proteomes" id="UP000254701">
    <property type="component" value="Unassembled WGS sequence"/>
</dbReference>
<keyword evidence="1" id="KW-0732">Signal</keyword>
<evidence type="ECO:0000313" key="3">
    <source>
        <dbReference type="Proteomes" id="UP000254701"/>
    </source>
</evidence>
<dbReference type="EMBL" id="UFSM01000001">
    <property type="protein sequence ID" value="SUU90463.1"/>
    <property type="molecule type" value="Genomic_DNA"/>
</dbReference>
<evidence type="ECO:0000256" key="1">
    <source>
        <dbReference type="SAM" id="SignalP"/>
    </source>
</evidence>
<feature type="signal peptide" evidence="1">
    <location>
        <begin position="1"/>
        <end position="20"/>
    </location>
</feature>
<gene>
    <name evidence="2" type="ORF">NCTC10684_03719</name>
</gene>
<evidence type="ECO:0000313" key="2">
    <source>
        <dbReference type="EMBL" id="SUU90463.1"/>
    </source>
</evidence>
<name>A0A380WN80_AMIAI</name>